<reference evidence="4 5" key="1">
    <citation type="submission" date="2024-10" db="EMBL/GenBank/DDBJ databases">
        <title>The Natural Products Discovery Center: Release of the First 8490 Sequenced Strains for Exploring Actinobacteria Biosynthetic Diversity.</title>
        <authorList>
            <person name="Kalkreuter E."/>
            <person name="Kautsar S.A."/>
            <person name="Yang D."/>
            <person name="Bader C.D."/>
            <person name="Teijaro C.N."/>
            <person name="Fluegel L."/>
            <person name="Davis C.M."/>
            <person name="Simpson J.R."/>
            <person name="Lauterbach L."/>
            <person name="Steele A.D."/>
            <person name="Gui C."/>
            <person name="Meng S."/>
            <person name="Li G."/>
            <person name="Viehrig K."/>
            <person name="Ye F."/>
            <person name="Su P."/>
            <person name="Kiefer A.F."/>
            <person name="Nichols A."/>
            <person name="Cepeda A.J."/>
            <person name="Yan W."/>
            <person name="Fan B."/>
            <person name="Jiang Y."/>
            <person name="Adhikari A."/>
            <person name="Zheng C.-J."/>
            <person name="Schuster L."/>
            <person name="Cowan T.M."/>
            <person name="Smanski M.J."/>
            <person name="Chevrette M.G."/>
            <person name="De Carvalho L.P.S."/>
            <person name="Shen B."/>
        </authorList>
    </citation>
    <scope>NUCLEOTIDE SEQUENCE [LARGE SCALE GENOMIC DNA]</scope>
    <source>
        <strain evidence="4 5">NPDC093086</strain>
    </source>
</reference>
<gene>
    <name evidence="4" type="ORF">ACIQFM_02020</name>
</gene>
<dbReference type="PROSITE" id="PS51257">
    <property type="entry name" value="PROKAR_LIPOPROTEIN"/>
    <property type="match status" value="1"/>
</dbReference>
<evidence type="ECO:0000313" key="4">
    <source>
        <dbReference type="EMBL" id="MFJ6035018.1"/>
    </source>
</evidence>
<dbReference type="Proteomes" id="UP001617907">
    <property type="component" value="Unassembled WGS sequence"/>
</dbReference>
<dbReference type="SUPFAM" id="SSF53850">
    <property type="entry name" value="Periplasmic binding protein-like II"/>
    <property type="match status" value="1"/>
</dbReference>
<dbReference type="PANTHER" id="PTHR30061:SF50">
    <property type="entry name" value="MALTOSE_MALTODEXTRIN-BINDING PERIPLASMIC PROTEIN"/>
    <property type="match status" value="1"/>
</dbReference>
<sequence length="422" mass="45428">MRRRLLALVCVSASVLSGCGLISQDGGGDRRTVTVWLMKGSASEDFLERFTKGFEADHPDLDLDIRIQEWTGIGDKVQSALKGDGSDGPDVIEVGNTQVPQYAEGGRLHDLTLESMRDWGIRDWLPGLAEPGQWMSQQFGVPWYAANRVVIYRKDLFEQAGIKEPPRTREEWLAATEKLDKNAEQGIYLAGQDWYTLSGFIWDEGGELATQDGEGGVWTGALDSEAALRGMDFYRELQALGDGPADADEEHPPQAGVFAKGEVAQIIAVPGQAQSILRENPGLKGKIGFFPVPGKSADKPGAVFTGGSDLVVPKNTDQEDGALAVVEALAGEKWNTDLARTMNYVPNKKTLAKAVSGEEGAEAMAAGAAQGRATPGTPQWGAVEGDNPIKEYMTKVLKGADAKPEARKASDRITELLDANAR</sequence>
<comment type="caution">
    <text evidence="4">The sequence shown here is derived from an EMBL/GenBank/DDBJ whole genome shotgun (WGS) entry which is preliminary data.</text>
</comment>
<accession>A0ABW8H2Q7</accession>
<dbReference type="EMBL" id="JBIVPC010000001">
    <property type="protein sequence ID" value="MFJ6035018.1"/>
    <property type="molecule type" value="Genomic_DNA"/>
</dbReference>
<evidence type="ECO:0000256" key="1">
    <source>
        <dbReference type="ARBA" id="ARBA00008520"/>
    </source>
</evidence>
<protein>
    <submittedName>
        <fullName evidence="4">Extracellular solute-binding protein</fullName>
    </submittedName>
</protein>
<evidence type="ECO:0000313" key="5">
    <source>
        <dbReference type="Proteomes" id="UP001617907"/>
    </source>
</evidence>
<dbReference type="PANTHER" id="PTHR30061">
    <property type="entry name" value="MALTOSE-BINDING PERIPLASMIC PROTEIN"/>
    <property type="match status" value="1"/>
</dbReference>
<dbReference type="Pfam" id="PF01547">
    <property type="entry name" value="SBP_bac_1"/>
    <property type="match status" value="1"/>
</dbReference>
<comment type="similarity">
    <text evidence="1">Belongs to the bacterial solute-binding protein 1 family.</text>
</comment>
<keyword evidence="3" id="KW-0732">Signal</keyword>
<evidence type="ECO:0000256" key="3">
    <source>
        <dbReference type="ARBA" id="ARBA00022729"/>
    </source>
</evidence>
<keyword evidence="2" id="KW-0813">Transport</keyword>
<dbReference type="GeneID" id="95502965"/>
<evidence type="ECO:0000256" key="2">
    <source>
        <dbReference type="ARBA" id="ARBA00022448"/>
    </source>
</evidence>
<name>A0ABW8H2Q7_9ACTN</name>
<keyword evidence="5" id="KW-1185">Reference proteome</keyword>
<proteinExistence type="inferred from homology"/>
<dbReference type="InterPro" id="IPR006059">
    <property type="entry name" value="SBP"/>
</dbReference>
<organism evidence="4 5">
    <name type="scientific">Streptomyces ardesiacus</name>
    <dbReference type="NCBI Taxonomy" id="285564"/>
    <lineage>
        <taxon>Bacteria</taxon>
        <taxon>Bacillati</taxon>
        <taxon>Actinomycetota</taxon>
        <taxon>Actinomycetes</taxon>
        <taxon>Kitasatosporales</taxon>
        <taxon>Streptomycetaceae</taxon>
        <taxon>Streptomyces</taxon>
    </lineage>
</organism>
<dbReference type="Gene3D" id="3.40.190.10">
    <property type="entry name" value="Periplasmic binding protein-like II"/>
    <property type="match status" value="2"/>
</dbReference>
<dbReference type="RefSeq" id="WP_030399432.1">
    <property type="nucleotide sequence ID" value="NZ_BEWC01000001.1"/>
</dbReference>